<protein>
    <submittedName>
        <fullName evidence="1">Uncharacterized protein</fullName>
    </submittedName>
</protein>
<accession>A0AAD5E7Q5</accession>
<keyword evidence="2" id="KW-1185">Reference proteome</keyword>
<dbReference type="GeneID" id="75915042"/>
<dbReference type="RefSeq" id="XP_051443920.1">
    <property type="nucleotide sequence ID" value="XM_051589697.1"/>
</dbReference>
<evidence type="ECO:0000313" key="1">
    <source>
        <dbReference type="EMBL" id="KAI8578916.1"/>
    </source>
</evidence>
<name>A0AAD5E7Q5_UMBRA</name>
<proteinExistence type="predicted"/>
<reference evidence="1" key="2">
    <citation type="journal article" date="2022" name="Proc. Natl. Acad. Sci. U.S.A.">
        <title>Diploid-dominant life cycles characterize the early evolution of Fungi.</title>
        <authorList>
            <person name="Amses K.R."/>
            <person name="Simmons D.R."/>
            <person name="Longcore J.E."/>
            <person name="Mondo S.J."/>
            <person name="Seto K."/>
            <person name="Jeronimo G.H."/>
            <person name="Bonds A.E."/>
            <person name="Quandt C.A."/>
            <person name="Davis W.J."/>
            <person name="Chang Y."/>
            <person name="Federici B.A."/>
            <person name="Kuo A."/>
            <person name="LaButti K."/>
            <person name="Pangilinan J."/>
            <person name="Andreopoulos W."/>
            <person name="Tritt A."/>
            <person name="Riley R."/>
            <person name="Hundley H."/>
            <person name="Johnson J."/>
            <person name="Lipzen A."/>
            <person name="Barry K."/>
            <person name="Lang B.F."/>
            <person name="Cuomo C.A."/>
            <person name="Buchler N.E."/>
            <person name="Grigoriev I.V."/>
            <person name="Spatafora J.W."/>
            <person name="Stajich J.E."/>
            <person name="James T.Y."/>
        </authorList>
    </citation>
    <scope>NUCLEOTIDE SEQUENCE</scope>
    <source>
        <strain evidence="1">AG</strain>
    </source>
</reference>
<organism evidence="1 2">
    <name type="scientific">Umbelopsis ramanniana AG</name>
    <dbReference type="NCBI Taxonomy" id="1314678"/>
    <lineage>
        <taxon>Eukaryota</taxon>
        <taxon>Fungi</taxon>
        <taxon>Fungi incertae sedis</taxon>
        <taxon>Mucoromycota</taxon>
        <taxon>Mucoromycotina</taxon>
        <taxon>Umbelopsidomycetes</taxon>
        <taxon>Umbelopsidales</taxon>
        <taxon>Umbelopsidaceae</taxon>
        <taxon>Umbelopsis</taxon>
    </lineage>
</organism>
<dbReference type="Proteomes" id="UP001206595">
    <property type="component" value="Unassembled WGS sequence"/>
</dbReference>
<dbReference type="EMBL" id="MU620925">
    <property type="protein sequence ID" value="KAI8578916.1"/>
    <property type="molecule type" value="Genomic_DNA"/>
</dbReference>
<sequence length="129" mass="15348">MLCSMPTTSFNLFWPQPPQYRPSQWTLNITQNHKSGLSKDFPVNFYVHTPQEQSKAYIVKFRCLPNVTFWSTFYVHIPKNKIHSRSNIRGQLSQNFYSRTGSPNIRPNHPRTIKRNTQIHQTKVLFRNR</sequence>
<gene>
    <name evidence="1" type="ORF">K450DRAFT_245119</name>
</gene>
<dbReference type="AlphaFoldDB" id="A0AAD5E7Q5"/>
<reference evidence="1" key="1">
    <citation type="submission" date="2021-06" db="EMBL/GenBank/DDBJ databases">
        <authorList>
            <consortium name="DOE Joint Genome Institute"/>
            <person name="Mondo S.J."/>
            <person name="Amses K.R."/>
            <person name="Simmons D.R."/>
            <person name="Longcore J.E."/>
            <person name="Seto K."/>
            <person name="Alves G.H."/>
            <person name="Bonds A.E."/>
            <person name="Quandt C.A."/>
            <person name="Davis W.J."/>
            <person name="Chang Y."/>
            <person name="Letcher P.M."/>
            <person name="Powell M.J."/>
            <person name="Kuo A."/>
            <person name="Labutti K."/>
            <person name="Pangilinan J."/>
            <person name="Andreopoulos W."/>
            <person name="Tritt A."/>
            <person name="Riley R."/>
            <person name="Hundley H."/>
            <person name="Johnson J."/>
            <person name="Lipzen A."/>
            <person name="Barry K."/>
            <person name="Berbee M.L."/>
            <person name="Buchler N.E."/>
            <person name="Grigoriev I.V."/>
            <person name="Spatafora J.W."/>
            <person name="Stajich J.E."/>
            <person name="James T.Y."/>
        </authorList>
    </citation>
    <scope>NUCLEOTIDE SEQUENCE</scope>
    <source>
        <strain evidence="1">AG</strain>
    </source>
</reference>
<comment type="caution">
    <text evidence="1">The sequence shown here is derived from an EMBL/GenBank/DDBJ whole genome shotgun (WGS) entry which is preliminary data.</text>
</comment>
<evidence type="ECO:0000313" key="2">
    <source>
        <dbReference type="Proteomes" id="UP001206595"/>
    </source>
</evidence>